<feature type="compositionally biased region" description="Gly residues" evidence="1">
    <location>
        <begin position="61"/>
        <end position="72"/>
    </location>
</feature>
<feature type="compositionally biased region" description="Low complexity" evidence="1">
    <location>
        <begin position="111"/>
        <end position="123"/>
    </location>
</feature>
<comment type="caution">
    <text evidence="2">The sequence shown here is derived from an EMBL/GenBank/DDBJ whole genome shotgun (WGS) entry which is preliminary data.</text>
</comment>
<gene>
    <name evidence="2" type="ORF">COCSUDRAFT_32611</name>
</gene>
<proteinExistence type="predicted"/>
<sequence>MSGLCFPYNFYSANPQLAAAYASLGGPQWNPMDVAAAQAPVHGNVGTGGAPAPSLQSGQQVWGGGQAQGWGNGASNQQIGAGGGGQIGGWQVWPGQGSEMSGGEGQPAASQQSKAQHQQQQQQHQHHQHHNGVKQQQDDQRFTPSGMPFLHGANSSLLSGNSGSSAHTVGQGELAPKRLHHQTHSIDTAG</sequence>
<evidence type="ECO:0000313" key="2">
    <source>
        <dbReference type="EMBL" id="EIE25306.1"/>
    </source>
</evidence>
<evidence type="ECO:0000313" key="3">
    <source>
        <dbReference type="Proteomes" id="UP000007264"/>
    </source>
</evidence>
<dbReference type="KEGG" id="csl:COCSUDRAFT_32611"/>
<dbReference type="Proteomes" id="UP000007264">
    <property type="component" value="Unassembled WGS sequence"/>
</dbReference>
<dbReference type="AlphaFoldDB" id="I0Z3T7"/>
<accession>I0Z3T7</accession>
<organism evidence="2 3">
    <name type="scientific">Coccomyxa subellipsoidea (strain C-169)</name>
    <name type="common">Green microalga</name>
    <dbReference type="NCBI Taxonomy" id="574566"/>
    <lineage>
        <taxon>Eukaryota</taxon>
        <taxon>Viridiplantae</taxon>
        <taxon>Chlorophyta</taxon>
        <taxon>core chlorophytes</taxon>
        <taxon>Trebouxiophyceae</taxon>
        <taxon>Trebouxiophyceae incertae sedis</taxon>
        <taxon>Coccomyxaceae</taxon>
        <taxon>Coccomyxa</taxon>
        <taxon>Coccomyxa subellipsoidea</taxon>
    </lineage>
</organism>
<evidence type="ECO:0000256" key="1">
    <source>
        <dbReference type="SAM" id="MobiDB-lite"/>
    </source>
</evidence>
<name>I0Z3T7_COCSC</name>
<feature type="region of interest" description="Disordered" evidence="1">
    <location>
        <begin position="47"/>
        <end position="190"/>
    </location>
</feature>
<dbReference type="GeneID" id="17043308"/>
<dbReference type="RefSeq" id="XP_005649850.1">
    <property type="nucleotide sequence ID" value="XM_005649793.1"/>
</dbReference>
<feature type="compositionally biased region" description="Low complexity" evidence="1">
    <location>
        <begin position="89"/>
        <end position="99"/>
    </location>
</feature>
<reference evidence="2 3" key="1">
    <citation type="journal article" date="2012" name="Genome Biol.">
        <title>The genome of the polar eukaryotic microalga coccomyxa subellipsoidea reveals traits of cold adaptation.</title>
        <authorList>
            <person name="Blanc G."/>
            <person name="Agarkova I."/>
            <person name="Grimwood J."/>
            <person name="Kuo A."/>
            <person name="Brueggeman A."/>
            <person name="Dunigan D."/>
            <person name="Gurnon J."/>
            <person name="Ladunga I."/>
            <person name="Lindquist E."/>
            <person name="Lucas S."/>
            <person name="Pangilinan J."/>
            <person name="Proschold T."/>
            <person name="Salamov A."/>
            <person name="Schmutz J."/>
            <person name="Weeks D."/>
            <person name="Yamada T."/>
            <person name="Claverie J.M."/>
            <person name="Grigoriev I."/>
            <person name="Van Etten J."/>
            <person name="Lomsadze A."/>
            <person name="Borodovsky M."/>
        </authorList>
    </citation>
    <scope>NUCLEOTIDE SEQUENCE [LARGE SCALE GENOMIC DNA]</scope>
    <source>
        <strain evidence="2 3">C-169</strain>
    </source>
</reference>
<feature type="compositionally biased region" description="Low complexity" evidence="1">
    <location>
        <begin position="150"/>
        <end position="167"/>
    </location>
</feature>
<dbReference type="EMBL" id="AGSI01000004">
    <property type="protein sequence ID" value="EIE25306.1"/>
    <property type="molecule type" value="Genomic_DNA"/>
</dbReference>
<protein>
    <submittedName>
        <fullName evidence="2">Uncharacterized protein</fullName>
    </submittedName>
</protein>
<keyword evidence="3" id="KW-1185">Reference proteome</keyword>